<dbReference type="AlphaFoldDB" id="A0A927M8Q8"/>
<evidence type="ECO:0008006" key="3">
    <source>
        <dbReference type="Google" id="ProtNLM"/>
    </source>
</evidence>
<reference evidence="1" key="1">
    <citation type="submission" date="2020-10" db="EMBL/GenBank/DDBJ databases">
        <title>Sequencing the genomes of 1000 actinobacteria strains.</title>
        <authorList>
            <person name="Klenk H.-P."/>
        </authorList>
    </citation>
    <scope>NUCLEOTIDE SEQUENCE</scope>
    <source>
        <strain evidence="1">DSM 46832</strain>
    </source>
</reference>
<organism evidence="1 2">
    <name type="scientific">Plantactinospora soyae</name>
    <dbReference type="NCBI Taxonomy" id="1544732"/>
    <lineage>
        <taxon>Bacteria</taxon>
        <taxon>Bacillati</taxon>
        <taxon>Actinomycetota</taxon>
        <taxon>Actinomycetes</taxon>
        <taxon>Micromonosporales</taxon>
        <taxon>Micromonosporaceae</taxon>
        <taxon>Plantactinospora</taxon>
    </lineage>
</organism>
<dbReference type="EMBL" id="JADBEB010000001">
    <property type="protein sequence ID" value="MBE1490029.1"/>
    <property type="molecule type" value="Genomic_DNA"/>
</dbReference>
<dbReference type="Proteomes" id="UP000649753">
    <property type="component" value="Unassembled WGS sequence"/>
</dbReference>
<protein>
    <recommendedName>
        <fullName evidence="3">Flavin reductase</fullName>
    </recommendedName>
</protein>
<accession>A0A927M8Q8</accession>
<name>A0A927M8Q8_9ACTN</name>
<gene>
    <name evidence="1" type="ORF">H4W31_005667</name>
</gene>
<evidence type="ECO:0000313" key="1">
    <source>
        <dbReference type="EMBL" id="MBE1490029.1"/>
    </source>
</evidence>
<sequence>MTRRPHARFRAHTPTRPLFRCRECGANWPCSPARLALLVAYRNDPKGLIGYLSDRLFTAIEDQPRQDRFRLTARFLGWLPPDSPSDPH</sequence>
<keyword evidence="2" id="KW-1185">Reference proteome</keyword>
<evidence type="ECO:0000313" key="2">
    <source>
        <dbReference type="Proteomes" id="UP000649753"/>
    </source>
</evidence>
<proteinExistence type="predicted"/>
<comment type="caution">
    <text evidence="1">The sequence shown here is derived from an EMBL/GenBank/DDBJ whole genome shotgun (WGS) entry which is preliminary data.</text>
</comment>